<feature type="transmembrane region" description="Helical" evidence="1">
    <location>
        <begin position="93"/>
        <end position="120"/>
    </location>
</feature>
<accession>A0AAN7C3A2</accession>
<dbReference type="EMBL" id="MU860350">
    <property type="protein sequence ID" value="KAK4234598.1"/>
    <property type="molecule type" value="Genomic_DNA"/>
</dbReference>
<evidence type="ECO:0000256" key="1">
    <source>
        <dbReference type="SAM" id="Phobius"/>
    </source>
</evidence>
<keyword evidence="1" id="KW-1133">Transmembrane helix</keyword>
<organism evidence="2 3">
    <name type="scientific">Achaetomium macrosporum</name>
    <dbReference type="NCBI Taxonomy" id="79813"/>
    <lineage>
        <taxon>Eukaryota</taxon>
        <taxon>Fungi</taxon>
        <taxon>Dikarya</taxon>
        <taxon>Ascomycota</taxon>
        <taxon>Pezizomycotina</taxon>
        <taxon>Sordariomycetes</taxon>
        <taxon>Sordariomycetidae</taxon>
        <taxon>Sordariales</taxon>
        <taxon>Chaetomiaceae</taxon>
        <taxon>Achaetomium</taxon>
    </lineage>
</organism>
<feature type="transmembrane region" description="Helical" evidence="1">
    <location>
        <begin position="20"/>
        <end position="42"/>
    </location>
</feature>
<name>A0AAN7C3A2_9PEZI</name>
<proteinExistence type="predicted"/>
<evidence type="ECO:0000313" key="2">
    <source>
        <dbReference type="EMBL" id="KAK4234598.1"/>
    </source>
</evidence>
<dbReference type="Proteomes" id="UP001303760">
    <property type="component" value="Unassembled WGS sequence"/>
</dbReference>
<evidence type="ECO:0000313" key="3">
    <source>
        <dbReference type="Proteomes" id="UP001303760"/>
    </source>
</evidence>
<reference evidence="2" key="2">
    <citation type="submission" date="2023-05" db="EMBL/GenBank/DDBJ databases">
        <authorList>
            <consortium name="Lawrence Berkeley National Laboratory"/>
            <person name="Steindorff A."/>
            <person name="Hensen N."/>
            <person name="Bonometti L."/>
            <person name="Westerberg I."/>
            <person name="Brannstrom I.O."/>
            <person name="Guillou S."/>
            <person name="Cros-Aarteil S."/>
            <person name="Calhoun S."/>
            <person name="Haridas S."/>
            <person name="Kuo A."/>
            <person name="Mondo S."/>
            <person name="Pangilinan J."/>
            <person name="Riley R."/>
            <person name="Labutti K."/>
            <person name="Andreopoulos B."/>
            <person name="Lipzen A."/>
            <person name="Chen C."/>
            <person name="Yanf M."/>
            <person name="Daum C."/>
            <person name="Ng V."/>
            <person name="Clum A."/>
            <person name="Ohm R."/>
            <person name="Martin F."/>
            <person name="Silar P."/>
            <person name="Natvig D."/>
            <person name="Lalanne C."/>
            <person name="Gautier V."/>
            <person name="Ament-Velasquez S.L."/>
            <person name="Kruys A."/>
            <person name="Hutchinson M.I."/>
            <person name="Powell A.J."/>
            <person name="Barry K."/>
            <person name="Miller A.N."/>
            <person name="Grigoriev I.V."/>
            <person name="Debuchy R."/>
            <person name="Gladieux P."/>
            <person name="Thoren M.H."/>
            <person name="Johannesson H."/>
        </authorList>
    </citation>
    <scope>NUCLEOTIDE SEQUENCE</scope>
    <source>
        <strain evidence="2">CBS 532.94</strain>
    </source>
</reference>
<feature type="transmembrane region" description="Helical" evidence="1">
    <location>
        <begin position="62"/>
        <end position="86"/>
    </location>
</feature>
<keyword evidence="3" id="KW-1185">Reference proteome</keyword>
<gene>
    <name evidence="2" type="ORF">C8A03DRAFT_18533</name>
</gene>
<feature type="transmembrane region" description="Helical" evidence="1">
    <location>
        <begin position="132"/>
        <end position="154"/>
    </location>
</feature>
<keyword evidence="1" id="KW-0812">Transmembrane</keyword>
<keyword evidence="1" id="KW-0472">Membrane</keyword>
<dbReference type="AlphaFoldDB" id="A0AAN7C3A2"/>
<reference evidence="2" key="1">
    <citation type="journal article" date="2023" name="Mol. Phylogenet. Evol.">
        <title>Genome-scale phylogeny and comparative genomics of the fungal order Sordariales.</title>
        <authorList>
            <person name="Hensen N."/>
            <person name="Bonometti L."/>
            <person name="Westerberg I."/>
            <person name="Brannstrom I.O."/>
            <person name="Guillou S."/>
            <person name="Cros-Aarteil S."/>
            <person name="Calhoun S."/>
            <person name="Haridas S."/>
            <person name="Kuo A."/>
            <person name="Mondo S."/>
            <person name="Pangilinan J."/>
            <person name="Riley R."/>
            <person name="LaButti K."/>
            <person name="Andreopoulos B."/>
            <person name="Lipzen A."/>
            <person name="Chen C."/>
            <person name="Yan M."/>
            <person name="Daum C."/>
            <person name="Ng V."/>
            <person name="Clum A."/>
            <person name="Steindorff A."/>
            <person name="Ohm R.A."/>
            <person name="Martin F."/>
            <person name="Silar P."/>
            <person name="Natvig D.O."/>
            <person name="Lalanne C."/>
            <person name="Gautier V."/>
            <person name="Ament-Velasquez S.L."/>
            <person name="Kruys A."/>
            <person name="Hutchinson M.I."/>
            <person name="Powell A.J."/>
            <person name="Barry K."/>
            <person name="Miller A.N."/>
            <person name="Grigoriev I.V."/>
            <person name="Debuchy R."/>
            <person name="Gladieux P."/>
            <person name="Hiltunen Thoren M."/>
            <person name="Johannesson H."/>
        </authorList>
    </citation>
    <scope>NUCLEOTIDE SEQUENCE</scope>
    <source>
        <strain evidence="2">CBS 532.94</strain>
    </source>
</reference>
<comment type="caution">
    <text evidence="2">The sequence shown here is derived from an EMBL/GenBank/DDBJ whole genome shotgun (WGS) entry which is preliminary data.</text>
</comment>
<protein>
    <submittedName>
        <fullName evidence="2">Uncharacterized protein</fullName>
    </submittedName>
</protein>
<sequence length="165" mass="18624">MVYQQYEDMVVESYHLLHQYNIAAGLSSWILLASFILFPGTFTSLEKHHESEAGKALYNFGQHIPLLLFSGVCCLAGVIGTTFLWVKFRHNYVWLLSHLISRGLLNSVSGLLSVLVGIYASHDGEWSVTAKVTIGVVSLSLCYISVAFAMYRFWFLKRIRDMSHG</sequence>